<evidence type="ECO:0000256" key="1">
    <source>
        <dbReference type="SAM" id="MobiDB-lite"/>
    </source>
</evidence>
<feature type="compositionally biased region" description="Pro residues" evidence="1">
    <location>
        <begin position="1"/>
        <end position="11"/>
    </location>
</feature>
<accession>A0A1D6P9F0</accession>
<feature type="compositionally biased region" description="Low complexity" evidence="1">
    <location>
        <begin position="73"/>
        <end position="94"/>
    </location>
</feature>
<feature type="region of interest" description="Disordered" evidence="1">
    <location>
        <begin position="1"/>
        <end position="35"/>
    </location>
</feature>
<reference evidence="2" key="1">
    <citation type="submission" date="2015-12" db="EMBL/GenBank/DDBJ databases">
        <title>Update maize B73 reference genome by single molecule sequencing technologies.</title>
        <authorList>
            <consortium name="Maize Genome Sequencing Project"/>
            <person name="Ware D."/>
        </authorList>
    </citation>
    <scope>NUCLEOTIDE SEQUENCE</scope>
    <source>
        <tissue evidence="2">Seedling</tissue>
    </source>
</reference>
<gene>
    <name evidence="2" type="ORF">ZEAMMB73_Zm00001d047429</name>
</gene>
<evidence type="ECO:0000313" key="2">
    <source>
        <dbReference type="EMBL" id="AQL06420.1"/>
    </source>
</evidence>
<dbReference type="EMBL" id="CM000785">
    <property type="protein sequence ID" value="AQL06420.1"/>
    <property type="molecule type" value="Genomic_DNA"/>
</dbReference>
<dbReference type="InParanoid" id="A0A1D6P9F0"/>
<proteinExistence type="predicted"/>
<feature type="region of interest" description="Disordered" evidence="1">
    <location>
        <begin position="47"/>
        <end position="109"/>
    </location>
</feature>
<sequence length="109" mass="11255">MEGPPPPPPLPKSRIRRALKSPAPGSQAWMTAPDPLLPKSAPLCCPCPRRPAPDPLLPGVTPTADPNSPAVLRPCTKAPATRATRAPTPSSTRALRAPSSSSSTAGRRA</sequence>
<name>A0A1D6P9F0_MAIZE</name>
<feature type="compositionally biased region" description="Polar residues" evidence="1">
    <location>
        <begin position="98"/>
        <end position="109"/>
    </location>
</feature>
<organism evidence="2">
    <name type="scientific">Zea mays</name>
    <name type="common">Maize</name>
    <dbReference type="NCBI Taxonomy" id="4577"/>
    <lineage>
        <taxon>Eukaryota</taxon>
        <taxon>Viridiplantae</taxon>
        <taxon>Streptophyta</taxon>
        <taxon>Embryophyta</taxon>
        <taxon>Tracheophyta</taxon>
        <taxon>Spermatophyta</taxon>
        <taxon>Magnoliopsida</taxon>
        <taxon>Liliopsida</taxon>
        <taxon>Poales</taxon>
        <taxon>Poaceae</taxon>
        <taxon>PACMAD clade</taxon>
        <taxon>Panicoideae</taxon>
        <taxon>Andropogonodae</taxon>
        <taxon>Andropogoneae</taxon>
        <taxon>Tripsacinae</taxon>
        <taxon>Zea</taxon>
    </lineage>
</organism>
<protein>
    <submittedName>
        <fullName evidence="2">Uncharacterized protein</fullName>
    </submittedName>
</protein>
<dbReference type="AlphaFoldDB" id="A0A1D6P9F0"/>